<dbReference type="KEGG" id="ndk:I601_2051"/>
<dbReference type="STRING" id="1300347.I601_2051"/>
<comment type="function">
    <text evidence="3">Catalyzes the phosphorylation of hydroxymethylpyrimidine phosphate (HMP-P) to HMP-PP, and of HMP to HMP-P.</text>
</comment>
<dbReference type="SUPFAM" id="SSF53613">
    <property type="entry name" value="Ribokinase-like"/>
    <property type="match status" value="1"/>
</dbReference>
<gene>
    <name evidence="8" type="primary">thiD</name>
    <name evidence="8" type="ORF">I601_2051</name>
</gene>
<reference evidence="8 9" key="1">
    <citation type="submission" date="2016-03" db="EMBL/GenBank/DDBJ databases">
        <title>Complete genome sequence of a soil Actinobacterium, Nocardioides dokdonensis FR1436.</title>
        <authorList>
            <person name="Kwon S.-K."/>
            <person name="Kim K."/>
            <person name="Kim J.F."/>
        </authorList>
    </citation>
    <scope>NUCLEOTIDE SEQUENCE [LARGE SCALE GENOMIC DNA]</scope>
    <source>
        <strain evidence="8 9">FR1436</strain>
    </source>
</reference>
<protein>
    <submittedName>
        <fullName evidence="8">Hydroxymethylpyrimidine/phosphomethylpyrimidine kinase</fullName>
        <ecNumber evidence="8">2.7.1.49</ecNumber>
    </submittedName>
</protein>
<dbReference type="RefSeq" id="WP_068108993.1">
    <property type="nucleotide sequence ID" value="NZ_CP015079.1"/>
</dbReference>
<dbReference type="Gene3D" id="3.40.1190.20">
    <property type="match status" value="1"/>
</dbReference>
<dbReference type="AlphaFoldDB" id="A0A1A9GJL3"/>
<keyword evidence="9" id="KW-1185">Reference proteome</keyword>
<dbReference type="EMBL" id="CP015079">
    <property type="protein sequence ID" value="ANH38479.1"/>
    <property type="molecule type" value="Genomic_DNA"/>
</dbReference>
<evidence type="ECO:0000256" key="5">
    <source>
        <dbReference type="ARBA" id="ARBA00022977"/>
    </source>
</evidence>
<evidence type="ECO:0000256" key="2">
    <source>
        <dbReference type="ARBA" id="ARBA00000565"/>
    </source>
</evidence>
<dbReference type="GO" id="GO:0008972">
    <property type="term" value="F:phosphomethylpyrimidine kinase activity"/>
    <property type="evidence" value="ECO:0007669"/>
    <property type="project" value="UniProtKB-EC"/>
</dbReference>
<comment type="catalytic activity">
    <reaction evidence="1">
        <text>4-amino-5-hydroxymethyl-2-methylpyrimidine + ATP = 4-amino-2-methyl-5-(phosphooxymethyl)pyrimidine + ADP + H(+)</text>
        <dbReference type="Rhea" id="RHEA:23096"/>
        <dbReference type="ChEBI" id="CHEBI:15378"/>
        <dbReference type="ChEBI" id="CHEBI:16892"/>
        <dbReference type="ChEBI" id="CHEBI:30616"/>
        <dbReference type="ChEBI" id="CHEBI:58354"/>
        <dbReference type="ChEBI" id="CHEBI:456216"/>
        <dbReference type="EC" id="2.7.1.49"/>
    </reaction>
</comment>
<keyword evidence="8" id="KW-0418">Kinase</keyword>
<dbReference type="PATRIC" id="fig|1300347.3.peg.2050"/>
<dbReference type="NCBIfam" id="TIGR00097">
    <property type="entry name" value="HMP-P_kinase"/>
    <property type="match status" value="1"/>
</dbReference>
<dbReference type="CDD" id="cd01169">
    <property type="entry name" value="HMPP_kinase"/>
    <property type="match status" value="1"/>
</dbReference>
<dbReference type="InterPro" id="IPR029056">
    <property type="entry name" value="Ribokinase-like"/>
</dbReference>
<dbReference type="InterPro" id="IPR013749">
    <property type="entry name" value="PM/HMP-P_kinase-1"/>
</dbReference>
<dbReference type="UniPathway" id="UPA00060">
    <property type="reaction ID" value="UER00138"/>
</dbReference>
<dbReference type="Proteomes" id="UP000077868">
    <property type="component" value="Chromosome"/>
</dbReference>
<evidence type="ECO:0000256" key="1">
    <source>
        <dbReference type="ARBA" id="ARBA00000151"/>
    </source>
</evidence>
<dbReference type="InterPro" id="IPR004399">
    <property type="entry name" value="HMP/HMP-P_kinase_dom"/>
</dbReference>
<evidence type="ECO:0000313" key="8">
    <source>
        <dbReference type="EMBL" id="ANH38479.1"/>
    </source>
</evidence>
<dbReference type="GO" id="GO:0009229">
    <property type="term" value="P:thiamine diphosphate biosynthetic process"/>
    <property type="evidence" value="ECO:0007669"/>
    <property type="project" value="UniProtKB-UniPathway"/>
</dbReference>
<dbReference type="PANTHER" id="PTHR20858">
    <property type="entry name" value="PHOSPHOMETHYLPYRIMIDINE KINASE"/>
    <property type="match status" value="1"/>
</dbReference>
<dbReference type="Pfam" id="PF08543">
    <property type="entry name" value="Phos_pyr_kin"/>
    <property type="match status" value="1"/>
</dbReference>
<evidence type="ECO:0000259" key="7">
    <source>
        <dbReference type="Pfam" id="PF08543"/>
    </source>
</evidence>
<dbReference type="GO" id="GO:0005829">
    <property type="term" value="C:cytosol"/>
    <property type="evidence" value="ECO:0007669"/>
    <property type="project" value="TreeGrafter"/>
</dbReference>
<evidence type="ECO:0000313" key="9">
    <source>
        <dbReference type="Proteomes" id="UP000077868"/>
    </source>
</evidence>
<feature type="region of interest" description="Disordered" evidence="6">
    <location>
        <begin position="257"/>
        <end position="276"/>
    </location>
</feature>
<dbReference type="PANTHER" id="PTHR20858:SF17">
    <property type="entry name" value="HYDROXYMETHYLPYRIMIDINE_PHOSPHOMETHYLPYRIMIDINE KINASE THI20-RELATED"/>
    <property type="match status" value="1"/>
</dbReference>
<keyword evidence="5" id="KW-0784">Thiamine biosynthesis</keyword>
<feature type="domain" description="Pyridoxamine kinase/Phosphomethylpyrimidine kinase" evidence="7">
    <location>
        <begin position="21"/>
        <end position="262"/>
    </location>
</feature>
<organism evidence="8 9">
    <name type="scientific">Nocardioides dokdonensis FR1436</name>
    <dbReference type="NCBI Taxonomy" id="1300347"/>
    <lineage>
        <taxon>Bacteria</taxon>
        <taxon>Bacillati</taxon>
        <taxon>Actinomycetota</taxon>
        <taxon>Actinomycetes</taxon>
        <taxon>Propionibacteriales</taxon>
        <taxon>Nocardioidaceae</taxon>
        <taxon>Nocardioides</taxon>
    </lineage>
</organism>
<proteinExistence type="predicted"/>
<dbReference type="EC" id="2.7.1.49" evidence="8"/>
<accession>A0A1A9GJL3</accession>
<dbReference type="GO" id="GO:0009228">
    <property type="term" value="P:thiamine biosynthetic process"/>
    <property type="evidence" value="ECO:0007669"/>
    <property type="project" value="UniProtKB-KW"/>
</dbReference>
<evidence type="ECO:0000256" key="3">
    <source>
        <dbReference type="ARBA" id="ARBA00003848"/>
    </source>
</evidence>
<evidence type="ECO:0000256" key="4">
    <source>
        <dbReference type="ARBA" id="ARBA00004769"/>
    </source>
</evidence>
<keyword evidence="8" id="KW-0808">Transferase</keyword>
<name>A0A1A9GJL3_9ACTN</name>
<comment type="pathway">
    <text evidence="4">Cofactor biosynthesis; thiamine diphosphate biosynthesis; 4-amino-2-methyl-5-diphosphomethylpyrimidine from 5-amino-1-(5-phospho-D-ribosyl)imidazole: step 3/3.</text>
</comment>
<feature type="compositionally biased region" description="Basic and acidic residues" evidence="6">
    <location>
        <begin position="264"/>
        <end position="276"/>
    </location>
</feature>
<dbReference type="GO" id="GO:0008902">
    <property type="term" value="F:hydroxymethylpyrimidine kinase activity"/>
    <property type="evidence" value="ECO:0007669"/>
    <property type="project" value="UniProtKB-EC"/>
</dbReference>
<sequence>MIRAQRRPVDPPVLLSVAGTDSGGAAGTAADLTTFAALGAHGACVVTAVTAQDTTGVRDVHPVPRRSVEAQLDAVLEDLPVAASKTGMLGHPGVVELVAARLGGTRLVVDPVLVATSGAVLGDASVARAYVEHLLPVAAVCTPNADEAAVLLGREGTPRDLAAALSDLGCAVVVTGGPGTDPAGASCTDWLAHPGGPVRALAHPAVDTGNDHGTGCTFSAALAVALGHGDDLETAVARAAAHTVAALHRSSGWRLGRGRGPIAHTHDPIRTTGGDR</sequence>
<evidence type="ECO:0000256" key="6">
    <source>
        <dbReference type="SAM" id="MobiDB-lite"/>
    </source>
</evidence>
<comment type="catalytic activity">
    <reaction evidence="2">
        <text>4-amino-2-methyl-5-(phosphooxymethyl)pyrimidine + ATP = 4-amino-2-methyl-5-(diphosphooxymethyl)pyrimidine + ADP</text>
        <dbReference type="Rhea" id="RHEA:19893"/>
        <dbReference type="ChEBI" id="CHEBI:30616"/>
        <dbReference type="ChEBI" id="CHEBI:57841"/>
        <dbReference type="ChEBI" id="CHEBI:58354"/>
        <dbReference type="ChEBI" id="CHEBI:456216"/>
        <dbReference type="EC" id="2.7.4.7"/>
    </reaction>
</comment>